<feature type="domain" description="RING-type" evidence="7">
    <location>
        <begin position="60"/>
        <end position="101"/>
    </location>
</feature>
<comment type="function">
    <text evidence="6">E3 ubiquitin-protein ligase.</text>
</comment>
<evidence type="ECO:0000256" key="6">
    <source>
        <dbReference type="RuleBase" id="RU369090"/>
    </source>
</evidence>
<evidence type="ECO:0000256" key="2">
    <source>
        <dbReference type="ARBA" id="ARBA00004906"/>
    </source>
</evidence>
<dbReference type="PROSITE" id="PS50089">
    <property type="entry name" value="ZF_RING_2"/>
    <property type="match status" value="1"/>
</dbReference>
<evidence type="ECO:0000313" key="9">
    <source>
        <dbReference type="Proteomes" id="UP001318860"/>
    </source>
</evidence>
<dbReference type="InterPro" id="IPR001841">
    <property type="entry name" value="Znf_RING"/>
</dbReference>
<keyword evidence="6" id="KW-0812">Transmembrane</keyword>
<dbReference type="InterPro" id="IPR045103">
    <property type="entry name" value="RNF5/RNF185-like"/>
</dbReference>
<dbReference type="CDD" id="cd16745">
    <property type="entry name" value="RING-HC_AtRMA-like"/>
    <property type="match status" value="1"/>
</dbReference>
<keyword evidence="6" id="KW-1133">Transmembrane helix</keyword>
<evidence type="ECO:0000259" key="7">
    <source>
        <dbReference type="PROSITE" id="PS50089"/>
    </source>
</evidence>
<proteinExistence type="predicted"/>
<comment type="domain">
    <text evidence="6">The RING-type zinc finger domain is responsible for E3 ligase activity.</text>
</comment>
<keyword evidence="6" id="KW-0862">Zinc</keyword>
<feature type="transmembrane region" description="Helical" evidence="6">
    <location>
        <begin position="223"/>
        <end position="240"/>
    </location>
</feature>
<keyword evidence="6" id="KW-0472">Membrane</keyword>
<keyword evidence="6" id="KW-0479">Metal-binding</keyword>
<evidence type="ECO:0000256" key="4">
    <source>
        <dbReference type="ARBA" id="ARBA00022786"/>
    </source>
</evidence>
<sequence>MKVKQRSLEILFPLKDSFASTKGDTYFGEKDEDLRRGSTQSLVDCDFSRAEAHEVGDFECNICFDIAQEPVITLCGHLHCWPCLYKWLQFHSQSHECPVYKALIDEEKLIPLYGRGKTPTDPRSKPVEGVVEIPGRPAGQRPQTAPPIEASNFANAVFGNNFDNIGMFAGFGGVLFPVLGVQFHGFSYGSGYGGLSGHDYGYIGSFSEGGLNGQTSQGNGENLKRILFYILVFVLFAILTM</sequence>
<keyword evidence="4 6" id="KW-0833">Ubl conjugation pathway</keyword>
<name>A0ABR0V2Y1_REHGL</name>
<protein>
    <recommendedName>
        <fullName evidence="6">E3 ubiquitin-protein ligase RMA</fullName>
        <ecNumber evidence="6">2.3.2.27</ecNumber>
    </recommendedName>
    <alternativeName>
        <fullName evidence="6">Protein RING membrane-anchor</fullName>
    </alternativeName>
    <alternativeName>
        <fullName evidence="6">RING-type E3 ubiquitin transferase RMA</fullName>
    </alternativeName>
</protein>
<keyword evidence="3 6" id="KW-0808">Transferase</keyword>
<dbReference type="InterPro" id="IPR013083">
    <property type="entry name" value="Znf_RING/FYVE/PHD"/>
</dbReference>
<evidence type="ECO:0000256" key="1">
    <source>
        <dbReference type="ARBA" id="ARBA00000900"/>
    </source>
</evidence>
<evidence type="ECO:0000313" key="8">
    <source>
        <dbReference type="EMBL" id="KAK6128656.1"/>
    </source>
</evidence>
<dbReference type="PANTHER" id="PTHR12313">
    <property type="entry name" value="E3 UBIQUITIN-PROTEIN LIGASE RNF5-RELATED"/>
    <property type="match status" value="1"/>
</dbReference>
<reference evidence="8 9" key="1">
    <citation type="journal article" date="2021" name="Comput. Struct. Biotechnol. J.">
        <title>De novo genome assembly of the potent medicinal plant Rehmannia glutinosa using nanopore technology.</title>
        <authorList>
            <person name="Ma L."/>
            <person name="Dong C."/>
            <person name="Song C."/>
            <person name="Wang X."/>
            <person name="Zheng X."/>
            <person name="Niu Y."/>
            <person name="Chen S."/>
            <person name="Feng W."/>
        </authorList>
    </citation>
    <scope>NUCLEOTIDE SEQUENCE [LARGE SCALE GENOMIC DNA]</scope>
    <source>
        <strain evidence="8">DH-2019</strain>
    </source>
</reference>
<comment type="catalytic activity">
    <reaction evidence="1 6">
        <text>S-ubiquitinyl-[E2 ubiquitin-conjugating enzyme]-L-cysteine + [acceptor protein]-L-lysine = [E2 ubiquitin-conjugating enzyme]-L-cysteine + N(6)-ubiquitinyl-[acceptor protein]-L-lysine.</text>
        <dbReference type="EC" id="2.3.2.27"/>
    </reaction>
</comment>
<dbReference type="EC" id="2.3.2.27" evidence="6"/>
<gene>
    <name evidence="8" type="ORF">DH2020_037614</name>
</gene>
<comment type="caution">
    <text evidence="8">The sequence shown here is derived from an EMBL/GenBank/DDBJ whole genome shotgun (WGS) entry which is preliminary data.</text>
</comment>
<dbReference type="Pfam" id="PF13923">
    <property type="entry name" value="zf-C3HC4_2"/>
    <property type="match status" value="1"/>
</dbReference>
<dbReference type="SUPFAM" id="SSF57850">
    <property type="entry name" value="RING/U-box"/>
    <property type="match status" value="1"/>
</dbReference>
<dbReference type="Proteomes" id="UP001318860">
    <property type="component" value="Unassembled WGS sequence"/>
</dbReference>
<evidence type="ECO:0000256" key="3">
    <source>
        <dbReference type="ARBA" id="ARBA00022679"/>
    </source>
</evidence>
<accession>A0ABR0V2Y1</accession>
<comment type="subcellular location">
    <subcellularLocation>
        <location evidence="6">Endoplasmic reticulum membrane</location>
        <topology evidence="6">Single-pass type IV membrane protein</topology>
    </subcellularLocation>
</comment>
<comment type="pathway">
    <text evidence="2 6">Protein modification; protein ubiquitination.</text>
</comment>
<dbReference type="Gene3D" id="3.30.40.10">
    <property type="entry name" value="Zinc/RING finger domain, C3HC4 (zinc finger)"/>
    <property type="match status" value="1"/>
</dbReference>
<evidence type="ECO:0000256" key="5">
    <source>
        <dbReference type="PROSITE-ProRule" id="PRU00175"/>
    </source>
</evidence>
<dbReference type="EMBL" id="JABTTQ020001711">
    <property type="protein sequence ID" value="KAK6128656.1"/>
    <property type="molecule type" value="Genomic_DNA"/>
</dbReference>
<keyword evidence="9" id="KW-1185">Reference proteome</keyword>
<keyword evidence="5 6" id="KW-0863">Zinc-finger</keyword>
<organism evidence="8 9">
    <name type="scientific">Rehmannia glutinosa</name>
    <name type="common">Chinese foxglove</name>
    <dbReference type="NCBI Taxonomy" id="99300"/>
    <lineage>
        <taxon>Eukaryota</taxon>
        <taxon>Viridiplantae</taxon>
        <taxon>Streptophyta</taxon>
        <taxon>Embryophyta</taxon>
        <taxon>Tracheophyta</taxon>
        <taxon>Spermatophyta</taxon>
        <taxon>Magnoliopsida</taxon>
        <taxon>eudicotyledons</taxon>
        <taxon>Gunneridae</taxon>
        <taxon>Pentapetalae</taxon>
        <taxon>asterids</taxon>
        <taxon>lamiids</taxon>
        <taxon>Lamiales</taxon>
        <taxon>Orobanchaceae</taxon>
        <taxon>Rehmannieae</taxon>
        <taxon>Rehmannia</taxon>
    </lineage>
</organism>
<keyword evidence="6" id="KW-0256">Endoplasmic reticulum</keyword>